<keyword evidence="5" id="KW-1185">Reference proteome</keyword>
<feature type="signal peptide" evidence="1">
    <location>
        <begin position="1"/>
        <end position="25"/>
    </location>
</feature>
<accession>A0A813JGP5</accession>
<comment type="caution">
    <text evidence="3">The sequence shown here is derived from an EMBL/GenBank/DDBJ whole genome shotgun (WGS) entry which is preliminary data.</text>
</comment>
<dbReference type="Proteomes" id="UP000626109">
    <property type="component" value="Unassembled WGS sequence"/>
</dbReference>
<feature type="chain" id="PRO_5036222166" description="SMP-30/Gluconolactonase/LRE-like region domain-containing protein" evidence="1">
    <location>
        <begin position="26"/>
        <end position="402"/>
    </location>
</feature>
<dbReference type="Gene3D" id="2.120.10.30">
    <property type="entry name" value="TolB, C-terminal domain"/>
    <property type="match status" value="2"/>
</dbReference>
<evidence type="ECO:0000313" key="4">
    <source>
        <dbReference type="Proteomes" id="UP000626109"/>
    </source>
</evidence>
<proteinExistence type="predicted"/>
<dbReference type="InterPro" id="IPR011042">
    <property type="entry name" value="6-blade_b-propeller_TolB-like"/>
</dbReference>
<dbReference type="AlphaFoldDB" id="A0A813JGP5"/>
<dbReference type="OrthoDB" id="418578at2759"/>
<dbReference type="EMBL" id="CAJNNV010012329">
    <property type="protein sequence ID" value="CAE8600641.1"/>
    <property type="molecule type" value="Genomic_DNA"/>
</dbReference>
<dbReference type="EMBL" id="CAJNNW010025206">
    <property type="protein sequence ID" value="CAE8676208.1"/>
    <property type="molecule type" value="Genomic_DNA"/>
</dbReference>
<protein>
    <recommendedName>
        <fullName evidence="6">SMP-30/Gluconolactonase/LRE-like region domain-containing protein</fullName>
    </recommendedName>
</protein>
<dbReference type="SUPFAM" id="SSF63825">
    <property type="entry name" value="YWTD domain"/>
    <property type="match status" value="1"/>
</dbReference>
<evidence type="ECO:0000313" key="3">
    <source>
        <dbReference type="EMBL" id="CAE8676208.1"/>
    </source>
</evidence>
<reference evidence="3" key="1">
    <citation type="submission" date="2021-02" db="EMBL/GenBank/DDBJ databases">
        <authorList>
            <person name="Dougan E. K."/>
            <person name="Rhodes N."/>
            <person name="Thang M."/>
            <person name="Chan C."/>
        </authorList>
    </citation>
    <scope>NUCLEOTIDE SEQUENCE</scope>
</reference>
<keyword evidence="1" id="KW-0732">Signal</keyword>
<evidence type="ECO:0000313" key="2">
    <source>
        <dbReference type="EMBL" id="CAE8600641.1"/>
    </source>
</evidence>
<evidence type="ECO:0008006" key="6">
    <source>
        <dbReference type="Google" id="ProtNLM"/>
    </source>
</evidence>
<evidence type="ECO:0000313" key="5">
    <source>
        <dbReference type="Proteomes" id="UP000654075"/>
    </source>
</evidence>
<sequence>MLATAPSSRCLSFGIVCALWCLASATQTNLRSKSRFGAAGSASTDFFTPVFVAPQLTPLQFLIVSSPAQQKIVYTELKNFQSTTGRTYALVDSGLSDPRGLSFDRDRGVLYVADKAAKRIFRYHVYVDETSSGMRTLSTDGTQLCIMQNADTEWVHADVNGDVFYSDATNMTINRIPSGVIDLLARGQYSAGDLTVVSEKNMEAMSSAQLDAAPTEEPSEEAPHVYAVYEGSINPHVGIPAGVVSDGARLYWANAQDGKTKGSVAEGQVKPEVTKTTNGSFTAAFPSLSMTSETDLAFGLARSNKMVFYSTVIDGLGRVNGLAPGGGLHAFAMGLDAPRGLAWDGDQTLYVADQAANTVYSFPVGRLVDDAPLTQSAVLSGAFGVALFSEHDLAWTMKPMDA</sequence>
<evidence type="ECO:0000256" key="1">
    <source>
        <dbReference type="SAM" id="SignalP"/>
    </source>
</evidence>
<organism evidence="3 4">
    <name type="scientific">Polarella glacialis</name>
    <name type="common">Dinoflagellate</name>
    <dbReference type="NCBI Taxonomy" id="89957"/>
    <lineage>
        <taxon>Eukaryota</taxon>
        <taxon>Sar</taxon>
        <taxon>Alveolata</taxon>
        <taxon>Dinophyceae</taxon>
        <taxon>Suessiales</taxon>
        <taxon>Suessiaceae</taxon>
        <taxon>Polarella</taxon>
    </lineage>
</organism>
<dbReference type="Proteomes" id="UP000654075">
    <property type="component" value="Unassembled WGS sequence"/>
</dbReference>
<gene>
    <name evidence="2" type="ORF">PGLA1383_LOCUS18953</name>
    <name evidence="3" type="ORF">PGLA2088_LOCUS19768</name>
</gene>
<name>A0A813JGP5_POLGL</name>